<sequence>MQSLENQRVLILGGSGQMGGATARAVSRLGAVAILAGRSREKLDHAAAGLEGRAETIVVDLSVPGAVADVLSEANADHIVVAMSANASASDIPGTSVAAAQDAFKRFWASYAAVQAAAKLPEHGSVTLLSGSSARTPAAGFGVWSTLHGSIEALARAATPELAPVRVNVVSPGAIGLAPDRQLIPRRGVADDIGQAIAALITNPAITGAVLDVDSGERKGTWSGH</sequence>
<dbReference type="RefSeq" id="WP_055671252.1">
    <property type="nucleotide sequence ID" value="NZ_CXWD01000005.1"/>
</dbReference>
<accession>A0A0M6ZXX1</accession>
<dbReference type="Proteomes" id="UP000053235">
    <property type="component" value="Unassembled WGS sequence"/>
</dbReference>
<keyword evidence="2" id="KW-0560">Oxidoreductase</keyword>
<dbReference type="PANTHER" id="PTHR43477">
    <property type="entry name" value="DIHYDROANTICAPSIN 7-DEHYDROGENASE"/>
    <property type="match status" value="1"/>
</dbReference>
<dbReference type="PRINTS" id="PR00081">
    <property type="entry name" value="GDHRDH"/>
</dbReference>
<dbReference type="EMBL" id="CXWD01000005">
    <property type="protein sequence ID" value="CTQ67539.1"/>
    <property type="molecule type" value="Genomic_DNA"/>
</dbReference>
<dbReference type="InterPro" id="IPR002347">
    <property type="entry name" value="SDR_fam"/>
</dbReference>
<reference evidence="4" key="1">
    <citation type="submission" date="2015-07" db="EMBL/GenBank/DDBJ databases">
        <authorList>
            <person name="Rodrigo-Torres Lidia"/>
            <person name="Arahal R.David."/>
        </authorList>
    </citation>
    <scope>NUCLEOTIDE SEQUENCE [LARGE SCALE GENOMIC DNA]</scope>
    <source>
        <strain evidence="4">CECT 5112</strain>
    </source>
</reference>
<evidence type="ECO:0000256" key="1">
    <source>
        <dbReference type="ARBA" id="ARBA00006484"/>
    </source>
</evidence>
<evidence type="ECO:0000313" key="4">
    <source>
        <dbReference type="Proteomes" id="UP000053235"/>
    </source>
</evidence>
<dbReference type="STRING" id="388408.LAX5112_01422"/>
<dbReference type="InterPro" id="IPR036291">
    <property type="entry name" value="NAD(P)-bd_dom_sf"/>
</dbReference>
<gene>
    <name evidence="3" type="ORF">LAX5112_01422</name>
</gene>
<name>A0A0M6ZXX1_9HYPH</name>
<dbReference type="OrthoDB" id="9803333at2"/>
<dbReference type="Gene3D" id="3.40.50.720">
    <property type="entry name" value="NAD(P)-binding Rossmann-like Domain"/>
    <property type="match status" value="1"/>
</dbReference>
<dbReference type="AlphaFoldDB" id="A0A0M6ZXX1"/>
<protein>
    <submittedName>
        <fullName evidence="3">Short chain dehydrogenase</fullName>
    </submittedName>
</protein>
<comment type="similarity">
    <text evidence="1">Belongs to the short-chain dehydrogenases/reductases (SDR) family.</text>
</comment>
<dbReference type="GO" id="GO:0016491">
    <property type="term" value="F:oxidoreductase activity"/>
    <property type="evidence" value="ECO:0007669"/>
    <property type="project" value="UniProtKB-KW"/>
</dbReference>
<dbReference type="Pfam" id="PF13561">
    <property type="entry name" value="adh_short_C2"/>
    <property type="match status" value="1"/>
</dbReference>
<evidence type="ECO:0000256" key="2">
    <source>
        <dbReference type="ARBA" id="ARBA00023002"/>
    </source>
</evidence>
<dbReference type="SUPFAM" id="SSF51735">
    <property type="entry name" value="NAD(P)-binding Rossmann-fold domains"/>
    <property type="match status" value="1"/>
</dbReference>
<keyword evidence="4" id="KW-1185">Reference proteome</keyword>
<evidence type="ECO:0000313" key="3">
    <source>
        <dbReference type="EMBL" id="CTQ67539.1"/>
    </source>
</evidence>
<dbReference type="InterPro" id="IPR051122">
    <property type="entry name" value="SDR_DHRS6-like"/>
</dbReference>
<organism evidence="3 4">
    <name type="scientific">Roseibium alexandrii</name>
    <dbReference type="NCBI Taxonomy" id="388408"/>
    <lineage>
        <taxon>Bacteria</taxon>
        <taxon>Pseudomonadati</taxon>
        <taxon>Pseudomonadota</taxon>
        <taxon>Alphaproteobacteria</taxon>
        <taxon>Hyphomicrobiales</taxon>
        <taxon>Stappiaceae</taxon>
        <taxon>Roseibium</taxon>
    </lineage>
</organism>
<dbReference type="PANTHER" id="PTHR43477:SF1">
    <property type="entry name" value="DIHYDROANTICAPSIN 7-DEHYDROGENASE"/>
    <property type="match status" value="1"/>
</dbReference>
<proteinExistence type="inferred from homology"/>